<name>A0A5E7UMR3_PSEFL</name>
<dbReference type="AlphaFoldDB" id="A0A5E7UMR3"/>
<evidence type="ECO:0000313" key="1">
    <source>
        <dbReference type="EMBL" id="VVQ10998.1"/>
    </source>
</evidence>
<proteinExistence type="predicted"/>
<dbReference type="EMBL" id="CABVJF010000014">
    <property type="protein sequence ID" value="VVQ10998.1"/>
    <property type="molecule type" value="Genomic_DNA"/>
</dbReference>
<organism evidence="1 2">
    <name type="scientific">Pseudomonas fluorescens</name>
    <dbReference type="NCBI Taxonomy" id="294"/>
    <lineage>
        <taxon>Bacteria</taxon>
        <taxon>Pseudomonadati</taxon>
        <taxon>Pseudomonadota</taxon>
        <taxon>Gammaproteobacteria</taxon>
        <taxon>Pseudomonadales</taxon>
        <taxon>Pseudomonadaceae</taxon>
        <taxon>Pseudomonas</taxon>
    </lineage>
</organism>
<dbReference type="OrthoDB" id="7020920at2"/>
<dbReference type="Proteomes" id="UP000381378">
    <property type="component" value="Unassembled WGS sequence"/>
</dbReference>
<reference evidence="1 2" key="1">
    <citation type="submission" date="2019-09" db="EMBL/GenBank/DDBJ databases">
        <authorList>
            <person name="Chandra G."/>
            <person name="Truman W A."/>
        </authorList>
    </citation>
    <scope>NUCLEOTIDE SEQUENCE [LARGE SCALE GENOMIC DNA]</scope>
    <source>
        <strain evidence="1">PS928</strain>
    </source>
</reference>
<protein>
    <submittedName>
        <fullName evidence="1">Uncharacterized protein</fullName>
    </submittedName>
</protein>
<evidence type="ECO:0000313" key="2">
    <source>
        <dbReference type="Proteomes" id="UP000381378"/>
    </source>
</evidence>
<accession>A0A5E7UMR3</accession>
<dbReference type="RefSeq" id="WP_150786946.1">
    <property type="nucleotide sequence ID" value="NZ_CABVJF010000014.1"/>
</dbReference>
<sequence>MQVKRTARGVIINYIGGRKGLTSVSDEDHHHAQYLSMISRGGLRITLGNAQLARRLKVLIGGCSLQWRGRLGNTYVFRTESAMEAFRFAHNWLEERGVPTCWDEINKCLLTTRLGDYEHLAALLEHEL</sequence>
<gene>
    <name evidence="1" type="ORF">PS928_03688</name>
</gene>